<accession>A0A7J5XGM5</accession>
<proteinExistence type="predicted"/>
<dbReference type="EMBL" id="JAAKFY010000024">
    <property type="protein sequence ID" value="KAF3836184.1"/>
    <property type="molecule type" value="Genomic_DNA"/>
</dbReference>
<gene>
    <name evidence="1" type="ORF">F7725_028742</name>
</gene>
<dbReference type="AlphaFoldDB" id="A0A7J5XGM5"/>
<protein>
    <submittedName>
        <fullName evidence="1">Uncharacterized protein</fullName>
    </submittedName>
</protein>
<dbReference type="OrthoDB" id="6512834at2759"/>
<reference evidence="1 2" key="1">
    <citation type="submission" date="2020-03" db="EMBL/GenBank/DDBJ databases">
        <title>Dissostichus mawsoni Genome sequencing and assembly.</title>
        <authorList>
            <person name="Park H."/>
        </authorList>
    </citation>
    <scope>NUCLEOTIDE SEQUENCE [LARGE SCALE GENOMIC DNA]</scope>
    <source>
        <strain evidence="1">DM0001</strain>
        <tissue evidence="1">Muscle</tissue>
    </source>
</reference>
<name>A0A7J5XGM5_DISMA</name>
<evidence type="ECO:0000313" key="1">
    <source>
        <dbReference type="EMBL" id="KAF3836184.1"/>
    </source>
</evidence>
<organism evidence="1 2">
    <name type="scientific">Dissostichus mawsoni</name>
    <name type="common">Antarctic cod</name>
    <dbReference type="NCBI Taxonomy" id="36200"/>
    <lineage>
        <taxon>Eukaryota</taxon>
        <taxon>Metazoa</taxon>
        <taxon>Chordata</taxon>
        <taxon>Craniata</taxon>
        <taxon>Vertebrata</taxon>
        <taxon>Euteleostomi</taxon>
        <taxon>Actinopterygii</taxon>
        <taxon>Neopterygii</taxon>
        <taxon>Teleostei</taxon>
        <taxon>Neoteleostei</taxon>
        <taxon>Acanthomorphata</taxon>
        <taxon>Eupercaria</taxon>
        <taxon>Perciformes</taxon>
        <taxon>Notothenioidei</taxon>
        <taxon>Nototheniidae</taxon>
        <taxon>Dissostichus</taxon>
    </lineage>
</organism>
<evidence type="ECO:0000313" key="2">
    <source>
        <dbReference type="Proteomes" id="UP000518266"/>
    </source>
</evidence>
<comment type="caution">
    <text evidence="1">The sequence shown here is derived from an EMBL/GenBank/DDBJ whole genome shotgun (WGS) entry which is preliminary data.</text>
</comment>
<sequence>MKEDPSNFIKFCEKNGSRQPYQRILRMLLILEGRIVLRKLRDVPTGFAVLMGILYSLNIDYPKGLKYTFEVIQKVIMDIGEAPALLGLMDCETNCFSAQYRDVLRDVVPFPVWVPP</sequence>
<dbReference type="Proteomes" id="UP000518266">
    <property type="component" value="Unassembled WGS sequence"/>
</dbReference>
<keyword evidence="2" id="KW-1185">Reference proteome</keyword>